<gene>
    <name evidence="10" type="ORF">CS022_03150</name>
</gene>
<evidence type="ECO:0000256" key="6">
    <source>
        <dbReference type="ARBA" id="ARBA00022989"/>
    </source>
</evidence>
<feature type="transmembrane region" description="Helical" evidence="8">
    <location>
        <begin position="265"/>
        <end position="285"/>
    </location>
</feature>
<feature type="transmembrane region" description="Helical" evidence="8">
    <location>
        <begin position="355"/>
        <end position="376"/>
    </location>
</feature>
<keyword evidence="8" id="KW-0997">Cell inner membrane</keyword>
<dbReference type="PANTHER" id="PTHR30330:SF3">
    <property type="entry name" value="TRANSCRIPTIONAL REGULATOR, LRP FAMILY"/>
    <property type="match status" value="1"/>
</dbReference>
<keyword evidence="11" id="KW-1185">Reference proteome</keyword>
<feature type="transmembrane region" description="Helical" evidence="8">
    <location>
        <begin position="291"/>
        <end position="314"/>
    </location>
</feature>
<dbReference type="InterPro" id="IPR001463">
    <property type="entry name" value="Na/Ala_symport"/>
</dbReference>
<keyword evidence="9" id="KW-0732">Signal</keyword>
<dbReference type="Proteomes" id="UP000290287">
    <property type="component" value="Unassembled WGS sequence"/>
</dbReference>
<proteinExistence type="inferred from homology"/>
<feature type="transmembrane region" description="Helical" evidence="8">
    <location>
        <begin position="396"/>
        <end position="417"/>
    </location>
</feature>
<evidence type="ECO:0000313" key="10">
    <source>
        <dbReference type="EMBL" id="RXJ74671.1"/>
    </source>
</evidence>
<evidence type="ECO:0000256" key="8">
    <source>
        <dbReference type="RuleBase" id="RU363064"/>
    </source>
</evidence>
<dbReference type="RefSeq" id="WP_129121049.1">
    <property type="nucleotide sequence ID" value="NZ_PEIB01000002.1"/>
</dbReference>
<evidence type="ECO:0000256" key="9">
    <source>
        <dbReference type="SAM" id="SignalP"/>
    </source>
</evidence>
<dbReference type="AlphaFoldDB" id="A0A4Q0YZT5"/>
<keyword evidence="3 8" id="KW-0813">Transport</keyword>
<reference evidence="10 11" key="1">
    <citation type="submission" date="2017-10" db="EMBL/GenBank/DDBJ databases">
        <title>Nyctiphanis sp. nov., isolated from the stomach of the euphausiid Nyctiphanes simplex (Hansen, 1911) in the Gulf of California.</title>
        <authorList>
            <person name="Gomez-Gil B."/>
            <person name="Aguilar-Mendez M."/>
            <person name="Lopez-Cortes A."/>
            <person name="Gomez-Gutierrez J."/>
            <person name="Roque A."/>
            <person name="Lang E."/>
            <person name="Gonzalez-Castillo A."/>
        </authorList>
    </citation>
    <scope>NUCLEOTIDE SEQUENCE [LARGE SCALE GENOMIC DNA]</scope>
    <source>
        <strain evidence="10 11">CAIM 600</strain>
    </source>
</reference>
<feature type="chain" id="PRO_5020387208" evidence="9">
    <location>
        <begin position="22"/>
        <end position="504"/>
    </location>
</feature>
<keyword evidence="6 8" id="KW-1133">Transmembrane helix</keyword>
<comment type="similarity">
    <text evidence="2 8">Belongs to the alanine or glycine:cation symporter (AGCS) (TC 2.A.25) family.</text>
</comment>
<keyword evidence="7 8" id="KW-0472">Membrane</keyword>
<evidence type="ECO:0000256" key="2">
    <source>
        <dbReference type="ARBA" id="ARBA00009261"/>
    </source>
</evidence>
<dbReference type="EMBL" id="PEIB01000002">
    <property type="protein sequence ID" value="RXJ74671.1"/>
    <property type="molecule type" value="Genomic_DNA"/>
</dbReference>
<dbReference type="PRINTS" id="PR00175">
    <property type="entry name" value="NAALASMPORT"/>
</dbReference>
<dbReference type="GO" id="GO:0005886">
    <property type="term" value="C:plasma membrane"/>
    <property type="evidence" value="ECO:0007669"/>
    <property type="project" value="UniProtKB-SubCell"/>
</dbReference>
<sequence>MLVRRLLSALGLFLLSSQAHAEGIDDKINEIVAPVVNPFVEMIFSSIPLPFTDVQAPWIVIYLVIAAIFFTFFLGFINVRGFGHAVNLVRGAYTGPNDKGEVSHFQALATALSGTVGLGNIGGVAIAVSIGGAGATFWMILAGLLGMSTKFVECSLGVKYRNTNPDGSVSGGPMYYLSKGLSNRGNPALGRTLAVLFSIFAIGGAVGGGNMYQANQAFVQVVGVTGGEASFLADKGWLFGLVMAAIVGFVIIGGIKSIAKVTEKVVPFMALVYVGGALIIILMNLGSVGDAFAAIFNGAFTGEGVAGGVIGAMIQGFKRAAFSNEAGVGSAAIAHSAVKTKEHMSEGFVSLLEPFIDTVVICTMTALVIIITGQLYDGQTLSGVALTSAAFESSISWFPYVLVVAVVLFAFSTMISWSYYGLKAWSYLFGESTKADLTFKIIFCGFVVIGASMNLGPVINFSDAMIFAMALVNIVGLYILSGEIKKDMEDYLARLSNGSIVKYK</sequence>
<feature type="signal peptide" evidence="9">
    <location>
        <begin position="1"/>
        <end position="21"/>
    </location>
</feature>
<feature type="transmembrane region" description="Helical" evidence="8">
    <location>
        <begin position="121"/>
        <end position="141"/>
    </location>
</feature>
<keyword evidence="4" id="KW-1003">Cell membrane</keyword>
<evidence type="ECO:0000256" key="3">
    <source>
        <dbReference type="ARBA" id="ARBA00022448"/>
    </source>
</evidence>
<feature type="transmembrane region" description="Helical" evidence="8">
    <location>
        <begin position="437"/>
        <end position="455"/>
    </location>
</feature>
<accession>A0A4Q0YZT5</accession>
<dbReference type="Gene3D" id="1.20.1740.10">
    <property type="entry name" value="Amino acid/polyamine transporter I"/>
    <property type="match status" value="1"/>
</dbReference>
<dbReference type="Pfam" id="PF01235">
    <property type="entry name" value="Na_Ala_symp"/>
    <property type="match status" value="1"/>
</dbReference>
<dbReference type="GO" id="GO:0005283">
    <property type="term" value="F:amino acid:sodium symporter activity"/>
    <property type="evidence" value="ECO:0007669"/>
    <property type="project" value="InterPro"/>
</dbReference>
<feature type="transmembrane region" description="Helical" evidence="8">
    <location>
        <begin position="461"/>
        <end position="480"/>
    </location>
</feature>
<evidence type="ECO:0000256" key="1">
    <source>
        <dbReference type="ARBA" id="ARBA00004651"/>
    </source>
</evidence>
<comment type="subcellular location">
    <subcellularLocation>
        <location evidence="8">Cell inner membrane</location>
        <topology evidence="8">Multi-pass membrane protein</topology>
    </subcellularLocation>
    <subcellularLocation>
        <location evidence="1">Cell membrane</location>
        <topology evidence="1">Multi-pass membrane protein</topology>
    </subcellularLocation>
</comment>
<feature type="transmembrane region" description="Helical" evidence="8">
    <location>
        <begin position="188"/>
        <end position="206"/>
    </location>
</feature>
<protein>
    <submittedName>
        <fullName evidence="10">Alanine glycine permease</fullName>
    </submittedName>
</protein>
<feature type="transmembrane region" description="Helical" evidence="8">
    <location>
        <begin position="237"/>
        <end position="258"/>
    </location>
</feature>
<evidence type="ECO:0000313" key="11">
    <source>
        <dbReference type="Proteomes" id="UP000290287"/>
    </source>
</evidence>
<feature type="transmembrane region" description="Helical" evidence="8">
    <location>
        <begin position="58"/>
        <end position="77"/>
    </location>
</feature>
<dbReference type="OrthoDB" id="9806926at2"/>
<name>A0A4Q0YZT5_9GAMM</name>
<evidence type="ECO:0000256" key="4">
    <source>
        <dbReference type="ARBA" id="ARBA00022475"/>
    </source>
</evidence>
<dbReference type="PANTHER" id="PTHR30330">
    <property type="entry name" value="AGSS FAMILY TRANSPORTER, SODIUM-ALANINE"/>
    <property type="match status" value="1"/>
</dbReference>
<evidence type="ECO:0000256" key="5">
    <source>
        <dbReference type="ARBA" id="ARBA00022692"/>
    </source>
</evidence>
<organism evidence="10 11">
    <name type="scientific">Veronia nyctiphanis</name>
    <dbReference type="NCBI Taxonomy" id="1278244"/>
    <lineage>
        <taxon>Bacteria</taxon>
        <taxon>Pseudomonadati</taxon>
        <taxon>Pseudomonadota</taxon>
        <taxon>Gammaproteobacteria</taxon>
        <taxon>Vibrionales</taxon>
        <taxon>Vibrionaceae</taxon>
        <taxon>Veronia</taxon>
    </lineage>
</organism>
<keyword evidence="5 8" id="KW-0812">Transmembrane</keyword>
<dbReference type="NCBIfam" id="TIGR00835">
    <property type="entry name" value="agcS"/>
    <property type="match status" value="1"/>
</dbReference>
<evidence type="ECO:0000256" key="7">
    <source>
        <dbReference type="ARBA" id="ARBA00023136"/>
    </source>
</evidence>
<comment type="caution">
    <text evidence="10">The sequence shown here is derived from an EMBL/GenBank/DDBJ whole genome shotgun (WGS) entry which is preliminary data.</text>
</comment>
<keyword evidence="8" id="KW-0769">Symport</keyword>